<protein>
    <recommendedName>
        <fullName evidence="3">GYF domain-containing protein</fullName>
    </recommendedName>
</protein>
<dbReference type="RefSeq" id="WP_066076753.1">
    <property type="nucleotide sequence ID" value="NZ_FRDK01000007.1"/>
</dbReference>
<keyword evidence="1" id="KW-0175">Coiled coil</keyword>
<feature type="domain" description="GYF" evidence="3">
    <location>
        <begin position="4"/>
        <end position="49"/>
    </location>
</feature>
<dbReference type="OrthoDB" id="9764015at2"/>
<evidence type="ECO:0000313" key="5">
    <source>
        <dbReference type="Proteomes" id="UP000077164"/>
    </source>
</evidence>
<organism evidence="4 5">
    <name type="scientific">Flavobacterium fryxellicola</name>
    <dbReference type="NCBI Taxonomy" id="249352"/>
    <lineage>
        <taxon>Bacteria</taxon>
        <taxon>Pseudomonadati</taxon>
        <taxon>Bacteroidota</taxon>
        <taxon>Flavobacteriia</taxon>
        <taxon>Flavobacteriales</taxon>
        <taxon>Flavobacteriaceae</taxon>
        <taxon>Flavobacterium</taxon>
    </lineage>
</organism>
<name>A0A167YQD4_9FLAO</name>
<proteinExistence type="predicted"/>
<feature type="transmembrane region" description="Helical" evidence="2">
    <location>
        <begin position="85"/>
        <end position="105"/>
    </location>
</feature>
<keyword evidence="5" id="KW-1185">Reference proteome</keyword>
<accession>A0A167YQD4</accession>
<evidence type="ECO:0000313" key="4">
    <source>
        <dbReference type="EMBL" id="OAB29669.1"/>
    </source>
</evidence>
<reference evidence="4 5" key="1">
    <citation type="submission" date="2016-03" db="EMBL/GenBank/DDBJ databases">
        <title>Draft genome sequence of Flavobacterium fryxellicola DSM 16209.</title>
        <authorList>
            <person name="Shin S.-K."/>
            <person name="Yi H."/>
        </authorList>
    </citation>
    <scope>NUCLEOTIDE SEQUENCE [LARGE SCALE GENOMIC DNA]</scope>
    <source>
        <strain evidence="4 5">DSM 16209</strain>
    </source>
</reference>
<feature type="coiled-coil region" evidence="1">
    <location>
        <begin position="125"/>
        <end position="162"/>
    </location>
</feature>
<comment type="caution">
    <text evidence="4">The sequence shown here is derived from an EMBL/GenBank/DDBJ whole genome shotgun (WGS) entry which is preliminary data.</text>
</comment>
<keyword evidence="2" id="KW-1133">Transmembrane helix</keyword>
<evidence type="ECO:0000256" key="2">
    <source>
        <dbReference type="SAM" id="Phobius"/>
    </source>
</evidence>
<dbReference type="STRING" id="249352.SAMN05444395_10712"/>
<dbReference type="InterPro" id="IPR025640">
    <property type="entry name" value="GYF_2"/>
</dbReference>
<sequence length="237" mass="27559">MNSYYVHNGTESSGPFNLTELKAKSILKTTPVWCEGMQDWKTAGEITELQSVFRVTPPSINTIPPIPKKSSEEANTKIIGIEKSFFYMLSGILVLVVGTLIFNFFEEGRSAELQQKNNITERNNLQFQLQEKEIEEQKNRIIEQEKQEFERVLKERKQTLNDRLFEIKQKLAADFSDLDQAKDKLAKATDFQFLRTNSERNEDISLIESEIENLKNEIENLKNEMDQLYLELEKIKA</sequence>
<keyword evidence="2" id="KW-0472">Membrane</keyword>
<evidence type="ECO:0000259" key="3">
    <source>
        <dbReference type="Pfam" id="PF14237"/>
    </source>
</evidence>
<dbReference type="EMBL" id="LVJE01000006">
    <property type="protein sequence ID" value="OAB29669.1"/>
    <property type="molecule type" value="Genomic_DNA"/>
</dbReference>
<gene>
    <name evidence="4" type="ORF">FBFR_02785</name>
</gene>
<keyword evidence="2" id="KW-0812">Transmembrane</keyword>
<evidence type="ECO:0000256" key="1">
    <source>
        <dbReference type="SAM" id="Coils"/>
    </source>
</evidence>
<feature type="coiled-coil region" evidence="1">
    <location>
        <begin position="197"/>
        <end position="231"/>
    </location>
</feature>
<dbReference type="Proteomes" id="UP000077164">
    <property type="component" value="Unassembled WGS sequence"/>
</dbReference>
<dbReference type="AlphaFoldDB" id="A0A167YQD4"/>
<dbReference type="Pfam" id="PF14237">
    <property type="entry name" value="GYF_2"/>
    <property type="match status" value="1"/>
</dbReference>